<name>A0A7W6S119_9PROT</name>
<dbReference type="RefSeq" id="WP_184435894.1">
    <property type="nucleotide sequence ID" value="NZ_JACIGI010000021.1"/>
</dbReference>
<evidence type="ECO:0008006" key="4">
    <source>
        <dbReference type="Google" id="ProtNLM"/>
    </source>
</evidence>
<feature type="chain" id="PRO_5030758398" description="SnoaL-like domain-containing protein" evidence="1">
    <location>
        <begin position="33"/>
        <end position="224"/>
    </location>
</feature>
<comment type="caution">
    <text evidence="2">The sequence shown here is derived from an EMBL/GenBank/DDBJ whole genome shotgun (WGS) entry which is preliminary data.</text>
</comment>
<evidence type="ECO:0000313" key="3">
    <source>
        <dbReference type="Proteomes" id="UP000555728"/>
    </source>
</evidence>
<organism evidence="2 3">
    <name type="scientific">Roseospira goensis</name>
    <dbReference type="NCBI Taxonomy" id="391922"/>
    <lineage>
        <taxon>Bacteria</taxon>
        <taxon>Pseudomonadati</taxon>
        <taxon>Pseudomonadota</taxon>
        <taxon>Alphaproteobacteria</taxon>
        <taxon>Rhodospirillales</taxon>
        <taxon>Rhodospirillaceae</taxon>
        <taxon>Roseospira</taxon>
    </lineage>
</organism>
<evidence type="ECO:0000313" key="2">
    <source>
        <dbReference type="EMBL" id="MBB4286762.1"/>
    </source>
</evidence>
<gene>
    <name evidence="2" type="ORF">GGD88_002503</name>
</gene>
<evidence type="ECO:0000256" key="1">
    <source>
        <dbReference type="SAM" id="SignalP"/>
    </source>
</evidence>
<sequence length="224" mass="24604">MTADPRRRLRAGRLLALAGVVLALLAAEPAHADRAGRVRADADRLVAAMLDHCRDDPARTLNTAGLLEPLSDPVVFRAACGRGLHGRPLMGTAYTAFFHRERNATGLFEVFGAAREVAFAGRRYRVVIGQTARAAVRDGAVVDAEIRPSAYAMEFQGDRWRQVWTFLDPVTGDRVLPRGPFTQDPIAPPGADAFLRRLWRDHVTGSFHDLLFTVRDSIGVPLVE</sequence>
<reference evidence="2 3" key="1">
    <citation type="submission" date="2020-08" db="EMBL/GenBank/DDBJ databases">
        <title>Genome sequencing of Purple Non-Sulfur Bacteria from various extreme environments.</title>
        <authorList>
            <person name="Mayer M."/>
        </authorList>
    </citation>
    <scope>NUCLEOTIDE SEQUENCE [LARGE SCALE GENOMIC DNA]</scope>
    <source>
        <strain evidence="2 3">JA135</strain>
    </source>
</reference>
<proteinExistence type="predicted"/>
<dbReference type="Proteomes" id="UP000555728">
    <property type="component" value="Unassembled WGS sequence"/>
</dbReference>
<protein>
    <recommendedName>
        <fullName evidence="4">SnoaL-like domain-containing protein</fullName>
    </recommendedName>
</protein>
<dbReference type="AlphaFoldDB" id="A0A7W6S119"/>
<accession>A0A7W6S119</accession>
<feature type="signal peptide" evidence="1">
    <location>
        <begin position="1"/>
        <end position="32"/>
    </location>
</feature>
<keyword evidence="3" id="KW-1185">Reference proteome</keyword>
<keyword evidence="1" id="KW-0732">Signal</keyword>
<dbReference type="EMBL" id="JACIGI010000021">
    <property type="protein sequence ID" value="MBB4286762.1"/>
    <property type="molecule type" value="Genomic_DNA"/>
</dbReference>